<sequence>MDSTSSSAWSQAKRKSSHRCLKASSAASVAAIFSPPDCARASRTVAAAVTNSSYAALSTSTVTSIPLRR</sequence>
<name>A0A0A9G749_ARUDO</name>
<evidence type="ECO:0000313" key="1">
    <source>
        <dbReference type="EMBL" id="JAE20900.1"/>
    </source>
</evidence>
<accession>A0A0A9G749</accession>
<proteinExistence type="predicted"/>
<protein>
    <submittedName>
        <fullName evidence="1">Uncharacterized protein</fullName>
    </submittedName>
</protein>
<reference evidence="1" key="1">
    <citation type="submission" date="2014-09" db="EMBL/GenBank/DDBJ databases">
        <authorList>
            <person name="Magalhaes I.L.F."/>
            <person name="Oliveira U."/>
            <person name="Santos F.R."/>
            <person name="Vidigal T.H.D.A."/>
            <person name="Brescovit A.D."/>
            <person name="Santos A.J."/>
        </authorList>
    </citation>
    <scope>NUCLEOTIDE SEQUENCE</scope>
    <source>
        <tissue evidence="1">Shoot tissue taken approximately 20 cm above the soil surface</tissue>
    </source>
</reference>
<dbReference type="AlphaFoldDB" id="A0A0A9G749"/>
<dbReference type="EMBL" id="GBRH01176996">
    <property type="protein sequence ID" value="JAE20900.1"/>
    <property type="molecule type" value="Transcribed_RNA"/>
</dbReference>
<organism evidence="1">
    <name type="scientific">Arundo donax</name>
    <name type="common">Giant reed</name>
    <name type="synonym">Donax arundinaceus</name>
    <dbReference type="NCBI Taxonomy" id="35708"/>
    <lineage>
        <taxon>Eukaryota</taxon>
        <taxon>Viridiplantae</taxon>
        <taxon>Streptophyta</taxon>
        <taxon>Embryophyta</taxon>
        <taxon>Tracheophyta</taxon>
        <taxon>Spermatophyta</taxon>
        <taxon>Magnoliopsida</taxon>
        <taxon>Liliopsida</taxon>
        <taxon>Poales</taxon>
        <taxon>Poaceae</taxon>
        <taxon>PACMAD clade</taxon>
        <taxon>Arundinoideae</taxon>
        <taxon>Arundineae</taxon>
        <taxon>Arundo</taxon>
    </lineage>
</organism>
<reference evidence="1" key="2">
    <citation type="journal article" date="2015" name="Data Brief">
        <title>Shoot transcriptome of the giant reed, Arundo donax.</title>
        <authorList>
            <person name="Barrero R.A."/>
            <person name="Guerrero F.D."/>
            <person name="Moolhuijzen P."/>
            <person name="Goolsby J.A."/>
            <person name="Tidwell J."/>
            <person name="Bellgard S.E."/>
            <person name="Bellgard M.I."/>
        </authorList>
    </citation>
    <scope>NUCLEOTIDE SEQUENCE</scope>
    <source>
        <tissue evidence="1">Shoot tissue taken approximately 20 cm above the soil surface</tissue>
    </source>
</reference>